<name>A0AAN6G6U0_9BASI</name>
<feature type="compositionally biased region" description="Low complexity" evidence="2">
    <location>
        <begin position="28"/>
        <end position="58"/>
    </location>
</feature>
<dbReference type="PRINTS" id="PR00111">
    <property type="entry name" value="ABHYDROLASE"/>
</dbReference>
<dbReference type="InterPro" id="IPR050471">
    <property type="entry name" value="AB_hydrolase"/>
</dbReference>
<dbReference type="InterPro" id="IPR029058">
    <property type="entry name" value="AB_hydrolase_fold"/>
</dbReference>
<dbReference type="EMBL" id="JAPDMQ010000470">
    <property type="protein sequence ID" value="KAK0524098.1"/>
    <property type="molecule type" value="Genomic_DNA"/>
</dbReference>
<keyword evidence="1" id="KW-0175">Coiled coil</keyword>
<evidence type="ECO:0000259" key="3">
    <source>
        <dbReference type="Pfam" id="PF12697"/>
    </source>
</evidence>
<protein>
    <recommendedName>
        <fullName evidence="3">AB hydrolase-1 domain-containing protein</fullName>
    </recommendedName>
</protein>
<evidence type="ECO:0000313" key="4">
    <source>
        <dbReference type="EMBL" id="KAK0524098.1"/>
    </source>
</evidence>
<evidence type="ECO:0000313" key="5">
    <source>
        <dbReference type="Proteomes" id="UP001176521"/>
    </source>
</evidence>
<dbReference type="Proteomes" id="UP001176521">
    <property type="component" value="Unassembled WGS sequence"/>
</dbReference>
<dbReference type="SUPFAM" id="SSF53474">
    <property type="entry name" value="alpha/beta-Hydrolases"/>
    <property type="match status" value="1"/>
</dbReference>
<gene>
    <name evidence="4" type="ORF">OC842_005941</name>
</gene>
<proteinExistence type="predicted"/>
<dbReference type="PANTHER" id="PTHR43433:SF5">
    <property type="entry name" value="AB HYDROLASE-1 DOMAIN-CONTAINING PROTEIN"/>
    <property type="match status" value="1"/>
</dbReference>
<dbReference type="PANTHER" id="PTHR43433">
    <property type="entry name" value="HYDROLASE, ALPHA/BETA FOLD FAMILY PROTEIN"/>
    <property type="match status" value="1"/>
</dbReference>
<dbReference type="Gene3D" id="3.40.50.1820">
    <property type="entry name" value="alpha/beta hydrolase"/>
    <property type="match status" value="1"/>
</dbReference>
<sequence>MTPLQQRFRLAANSVLGMTQGSASFRSRLGFSSSSANSSGASSSGPAAASASSARGSGDAQDDGTADEPHGAGERDDQEGKQAASNLTTEAADKKPSTSTASKRAAIPLGAAYPGAPDDLMERLGWSANKDKNKDVYPTLFDPDTLHRTGLLEIKPHKNSLHRDPFRIWWEEHGSGGPIKLLFVMGLQSSCFSWLDSVVHYSKDPRYSCVVLDNRGFANSDAPYGRYRTSCMAWDCLLLLDELGWTSQRSVHVVGVSMGGMITLELAKIAPERFASIMLVSTTSGQGGGEKSLLTSLPPARGVATMGKLMGGGGFAMGEKAKARAVVEMLFPQRYLAEKHKSDPEGRTNREVLTDVIQWRASFSRVAPFHGSASQIGAVLTHRVSNKELAKINEDIPVITIMTGDEDNLVNPLNSEHLAENMPRARLIKLENAGHAITIQRPEAIHDALDEDILLAQERIKNEGDVWIKTPEALQEAEEEREEEAKRQKEEADQVAEEARLEEQFGATEEELDLLSRADAVVAGLVDGMAPDQQTDKA</sequence>
<accession>A0AAN6G6U0</accession>
<dbReference type="AlphaFoldDB" id="A0AAN6G6U0"/>
<keyword evidence="5" id="KW-1185">Reference proteome</keyword>
<feature type="domain" description="AB hydrolase-1" evidence="3">
    <location>
        <begin position="185"/>
        <end position="447"/>
    </location>
</feature>
<feature type="coiled-coil region" evidence="1">
    <location>
        <begin position="474"/>
        <end position="518"/>
    </location>
</feature>
<comment type="caution">
    <text evidence="4">The sequence shown here is derived from an EMBL/GenBank/DDBJ whole genome shotgun (WGS) entry which is preliminary data.</text>
</comment>
<evidence type="ECO:0000256" key="2">
    <source>
        <dbReference type="SAM" id="MobiDB-lite"/>
    </source>
</evidence>
<reference evidence="4" key="1">
    <citation type="journal article" date="2023" name="PhytoFront">
        <title>Draft Genome Resources of Seven Strains of Tilletia horrida, Causal Agent of Kernel Smut of Rice.</title>
        <authorList>
            <person name="Khanal S."/>
            <person name="Antony Babu S."/>
            <person name="Zhou X.G."/>
        </authorList>
    </citation>
    <scope>NUCLEOTIDE SEQUENCE</scope>
    <source>
        <strain evidence="4">TX3</strain>
    </source>
</reference>
<dbReference type="Pfam" id="PF12697">
    <property type="entry name" value="Abhydrolase_6"/>
    <property type="match status" value="1"/>
</dbReference>
<organism evidence="4 5">
    <name type="scientific">Tilletia horrida</name>
    <dbReference type="NCBI Taxonomy" id="155126"/>
    <lineage>
        <taxon>Eukaryota</taxon>
        <taxon>Fungi</taxon>
        <taxon>Dikarya</taxon>
        <taxon>Basidiomycota</taxon>
        <taxon>Ustilaginomycotina</taxon>
        <taxon>Exobasidiomycetes</taxon>
        <taxon>Tilletiales</taxon>
        <taxon>Tilletiaceae</taxon>
        <taxon>Tilletia</taxon>
    </lineage>
</organism>
<feature type="region of interest" description="Disordered" evidence="2">
    <location>
        <begin position="28"/>
        <end position="112"/>
    </location>
</feature>
<evidence type="ECO:0000256" key="1">
    <source>
        <dbReference type="SAM" id="Coils"/>
    </source>
</evidence>
<dbReference type="InterPro" id="IPR000073">
    <property type="entry name" value="AB_hydrolase_1"/>
</dbReference>
<feature type="compositionally biased region" description="Basic and acidic residues" evidence="2">
    <location>
        <begin position="67"/>
        <end position="80"/>
    </location>
</feature>